<dbReference type="Proteomes" id="UP000615326">
    <property type="component" value="Unassembled WGS sequence"/>
</dbReference>
<dbReference type="EMBL" id="WOSW01000082">
    <property type="protein sequence ID" value="NHO34378.1"/>
    <property type="molecule type" value="Genomic_DNA"/>
</dbReference>
<evidence type="ECO:0000313" key="3">
    <source>
        <dbReference type="EMBL" id="NHO34378.1"/>
    </source>
</evidence>
<evidence type="ECO:0000256" key="1">
    <source>
        <dbReference type="ARBA" id="ARBA00022842"/>
    </source>
</evidence>
<evidence type="ECO:0000259" key="2">
    <source>
        <dbReference type="Pfam" id="PF12804"/>
    </source>
</evidence>
<sequence>MAVPGVVAVVLAAGRSSRTGDRHKLLATDASGQTMIARTLTQITASKVSGICVVVPDIAGLVAQASERVPEPMVGVRFAIRQSADVSQGLSMSLRAGIACARDWQADGAVICPGDMPLIRSAMIDALVDCHAATGADVVVPECDGRIGNPVLWDARRFGVLMALRGDEGARKLLRLPDIRRASVAADASIFVDFDTPEALDRFSGL</sequence>
<reference evidence="3 4" key="1">
    <citation type="journal article" date="2020" name="Int. J. Syst. Evol. Microbiol.">
        <title>Novel acetic acid bacteria from cider fermentations: Acetobacter conturbans sp. nov. and Acetobacter fallax sp. nov.</title>
        <authorList>
            <person name="Sombolestani A.S."/>
            <person name="Cleenwerck I."/>
            <person name="Cnockaert M."/>
            <person name="Borremans W."/>
            <person name="Wieme A.D."/>
            <person name="De Vuyst L."/>
            <person name="Vandamme P."/>
        </authorList>
    </citation>
    <scope>NUCLEOTIDE SEQUENCE [LARGE SCALE GENOMIC DNA]</scope>
    <source>
        <strain evidence="3 4">LMG 1637</strain>
    </source>
</reference>
<dbReference type="Pfam" id="PF12804">
    <property type="entry name" value="NTP_transf_3"/>
    <property type="match status" value="1"/>
</dbReference>
<dbReference type="PANTHER" id="PTHR43777">
    <property type="entry name" value="MOLYBDENUM COFACTOR CYTIDYLYLTRANSFERASE"/>
    <property type="match status" value="1"/>
</dbReference>
<dbReference type="InterPro" id="IPR029044">
    <property type="entry name" value="Nucleotide-diphossugar_trans"/>
</dbReference>
<dbReference type="PANTHER" id="PTHR43777:SF1">
    <property type="entry name" value="MOLYBDENUM COFACTOR CYTIDYLYLTRANSFERASE"/>
    <property type="match status" value="1"/>
</dbReference>
<organism evidence="3 4">
    <name type="scientific">Acetobacter fallax</name>
    <dbReference type="NCBI Taxonomy" id="1737473"/>
    <lineage>
        <taxon>Bacteria</taxon>
        <taxon>Pseudomonadati</taxon>
        <taxon>Pseudomonadota</taxon>
        <taxon>Alphaproteobacteria</taxon>
        <taxon>Acetobacterales</taxon>
        <taxon>Acetobacteraceae</taxon>
        <taxon>Acetobacter</taxon>
    </lineage>
</organism>
<name>A0ABX0KH99_9PROT</name>
<gene>
    <name evidence="3" type="ORF">GOB84_18050</name>
</gene>
<feature type="domain" description="MobA-like NTP transferase" evidence="2">
    <location>
        <begin position="8"/>
        <end position="175"/>
    </location>
</feature>
<accession>A0ABX0KH99</accession>
<dbReference type="Gene3D" id="3.90.550.10">
    <property type="entry name" value="Spore Coat Polysaccharide Biosynthesis Protein SpsA, Chain A"/>
    <property type="match status" value="1"/>
</dbReference>
<evidence type="ECO:0000313" key="4">
    <source>
        <dbReference type="Proteomes" id="UP000615326"/>
    </source>
</evidence>
<keyword evidence="4" id="KW-1185">Reference proteome</keyword>
<dbReference type="SUPFAM" id="SSF53448">
    <property type="entry name" value="Nucleotide-diphospho-sugar transferases"/>
    <property type="match status" value="1"/>
</dbReference>
<dbReference type="CDD" id="cd04182">
    <property type="entry name" value="GT_2_like_f"/>
    <property type="match status" value="1"/>
</dbReference>
<comment type="caution">
    <text evidence="3">The sequence shown here is derived from an EMBL/GenBank/DDBJ whole genome shotgun (WGS) entry which is preliminary data.</text>
</comment>
<keyword evidence="1" id="KW-0460">Magnesium</keyword>
<dbReference type="GO" id="GO:0016740">
    <property type="term" value="F:transferase activity"/>
    <property type="evidence" value="ECO:0007669"/>
    <property type="project" value="UniProtKB-KW"/>
</dbReference>
<dbReference type="InterPro" id="IPR025877">
    <property type="entry name" value="MobA-like_NTP_Trfase"/>
</dbReference>
<proteinExistence type="predicted"/>
<protein>
    <submittedName>
        <fullName evidence="3">NTP transferase domain-containing protein</fullName>
    </submittedName>
</protein>
<keyword evidence="3" id="KW-0808">Transferase</keyword>